<dbReference type="SUPFAM" id="SSF58087">
    <property type="entry name" value="Variant surface glycoprotein (N-terminal domain)"/>
    <property type="match status" value="1"/>
</dbReference>
<dbReference type="VEuPathDB" id="TriTrypDB:Tb1125.Tb11.v5.0130"/>
<evidence type="ECO:0000256" key="2">
    <source>
        <dbReference type="ARBA" id="ARBA00004609"/>
    </source>
</evidence>
<evidence type="ECO:0000256" key="10">
    <source>
        <dbReference type="SAM" id="SignalP"/>
    </source>
</evidence>
<evidence type="ECO:0000256" key="5">
    <source>
        <dbReference type="ARBA" id="ARBA00023136"/>
    </source>
</evidence>
<evidence type="ECO:0000256" key="6">
    <source>
        <dbReference type="ARBA" id="ARBA00023180"/>
    </source>
</evidence>
<keyword evidence="6" id="KW-0325">Glycoprotein</keyword>
<accession>M4SYI0</accession>
<dbReference type="InterPro" id="IPR027446">
    <property type="entry name" value="VSG_C_dom_sf"/>
</dbReference>
<name>M4SYI0_9TRYP</name>
<keyword evidence="8" id="KW-0175">Coiled coil</keyword>
<evidence type="ECO:0000256" key="4">
    <source>
        <dbReference type="ARBA" id="ARBA00022622"/>
    </source>
</evidence>
<dbReference type="VEuPathDB" id="TriTrypDB:Tb427_000472500"/>
<reference evidence="12" key="2">
    <citation type="journal article" date="2014" name="Mol. Biochem. Parasitol.">
        <title>Capturing the variant surface glycoprotein repertoire (the VSGnome) of Trypanosoma brucei Lister 427.</title>
        <authorList>
            <person name="Cross G.A."/>
            <person name="Kim H.S."/>
            <person name="Wickstead B."/>
        </authorList>
    </citation>
    <scope>NUCLEOTIDE SEQUENCE</scope>
    <source>
        <strain evidence="12">Lister 427</strain>
    </source>
</reference>
<comment type="subcellular location">
    <subcellularLocation>
        <location evidence="2">Cell membrane</location>
        <topology evidence="2">Lipid-anchor</topology>
        <topology evidence="2">GPI-anchor</topology>
    </subcellularLocation>
</comment>
<feature type="region of interest" description="Disordered" evidence="9">
    <location>
        <begin position="419"/>
        <end position="465"/>
    </location>
</feature>
<dbReference type="GO" id="GO:0005886">
    <property type="term" value="C:plasma membrane"/>
    <property type="evidence" value="ECO:0007669"/>
    <property type="project" value="UniProtKB-SubCell"/>
</dbReference>
<dbReference type="Pfam" id="PF00913">
    <property type="entry name" value="Trypan_glycop"/>
    <property type="match status" value="1"/>
</dbReference>
<sequence>MFLARYVFSLLFFTSPLQVAPAAEPIAKAAWEPVCNLEIQLRHTANKAAKISAAIAEALSAVSKTRAKIRIALATAKDRNRTIALEALSIALSKKEQELQADAETKINLALRAAAVTSTLRGRITEALSILLLGDTATSGSGYCLATSGGGSTAQADIKRLGCTTSLTELQPGASDPDTEHMSATGFAKIATTTSVYSETSGQSNKCTMLNIGNTANTNSFNSGTLAAGLIKITGATTGNLGAYNDALSATSRDATDLVRAAFYDASAVKSIQLSQYVTGQMQIAKAAAGKTTLKPIVAKLLQRQQPELQQTQRERAAEEIIDDVFGDDAKKMTTLWEELERKQVKGNQADPNKEEPLSGVSTLPELQEVLSYYEDFSRKHAEDLQIKIDQLEAKNSRAETKTTEQICNEKKDAETCRKDKNCQYDDKKKEEPKCVLSDKGKEAEAEKEASKETGKDEKTNTTGSNSFVIHKAPLLLAFFIL</sequence>
<keyword evidence="4" id="KW-0336">GPI-anchor</keyword>
<reference evidence="12" key="1">
    <citation type="submission" date="2013-02" db="EMBL/GenBank/DDBJ databases">
        <authorList>
            <person name="Cross G.A.M."/>
            <person name="Kim H.-S."/>
            <person name="Wickstead B."/>
        </authorList>
    </citation>
    <scope>NUCLEOTIDE SEQUENCE</scope>
    <source>
        <strain evidence="12">Lister 427</strain>
    </source>
</reference>
<organism evidence="12">
    <name type="scientific">Trypanosoma brucei</name>
    <dbReference type="NCBI Taxonomy" id="5691"/>
    <lineage>
        <taxon>Eukaryota</taxon>
        <taxon>Discoba</taxon>
        <taxon>Euglenozoa</taxon>
        <taxon>Kinetoplastea</taxon>
        <taxon>Metakinetoplastina</taxon>
        <taxon>Trypanosomatida</taxon>
        <taxon>Trypanosomatidae</taxon>
        <taxon>Trypanosoma</taxon>
    </lineage>
</organism>
<evidence type="ECO:0000256" key="1">
    <source>
        <dbReference type="ARBA" id="ARBA00002523"/>
    </source>
</evidence>
<feature type="chain" id="PRO_5004057675" evidence="10">
    <location>
        <begin position="23"/>
        <end position="482"/>
    </location>
</feature>
<evidence type="ECO:0000313" key="12">
    <source>
        <dbReference type="EMBL" id="AGH61169.1"/>
    </source>
</evidence>
<feature type="signal peptide" evidence="10">
    <location>
        <begin position="1"/>
        <end position="22"/>
    </location>
</feature>
<dbReference type="VEuPathDB" id="TriTrypDB:Tb11.1451"/>
<keyword evidence="7" id="KW-0449">Lipoprotein</keyword>
<feature type="coiled-coil region" evidence="8">
    <location>
        <begin position="375"/>
        <end position="402"/>
    </location>
</feature>
<keyword evidence="10" id="KW-0732">Signal</keyword>
<evidence type="ECO:0000259" key="11">
    <source>
        <dbReference type="Pfam" id="PF00913"/>
    </source>
</evidence>
<dbReference type="EMBL" id="KC613738">
    <property type="protein sequence ID" value="AGH61169.1"/>
    <property type="molecule type" value="Genomic_DNA"/>
</dbReference>
<comment type="function">
    <text evidence="1">VSG forms a coat on the surface of the parasite. The trypanosome evades the immune response of the host by expressing a series of antigenically distinct VSGs from an estimated 1000 VSG genes.</text>
</comment>
<dbReference type="AlphaFoldDB" id="M4SYI0"/>
<dbReference type="InterPro" id="IPR001812">
    <property type="entry name" value="Trypano_VSG_A_N_dom"/>
</dbReference>
<feature type="compositionally biased region" description="Basic and acidic residues" evidence="9">
    <location>
        <begin position="419"/>
        <end position="460"/>
    </location>
</feature>
<dbReference type="Gene3D" id="4.10.110.20">
    <property type="entry name" value="Variant surface glycoprotein MITAT 1.2, VSG 221, C-terminal domain"/>
    <property type="match status" value="1"/>
</dbReference>
<dbReference type="GO" id="GO:0098552">
    <property type="term" value="C:side of membrane"/>
    <property type="evidence" value="ECO:0007669"/>
    <property type="project" value="UniProtKB-KW"/>
</dbReference>
<dbReference type="Gene3D" id="3.90.150.10">
    <property type="entry name" value="Variant Surface Glycoprotein, subunit A domain 1"/>
    <property type="match status" value="1"/>
</dbReference>
<evidence type="ECO:0000256" key="9">
    <source>
        <dbReference type="SAM" id="MobiDB-lite"/>
    </source>
</evidence>
<proteinExistence type="predicted"/>
<feature type="domain" description="Trypanosome variant surface glycoprotein A-type N-terminal" evidence="11">
    <location>
        <begin position="12"/>
        <end position="375"/>
    </location>
</feature>
<dbReference type="GO" id="GO:0042783">
    <property type="term" value="P:symbiont-mediated evasion of host immune response"/>
    <property type="evidence" value="ECO:0007669"/>
    <property type="project" value="InterPro"/>
</dbReference>
<keyword evidence="5" id="KW-0472">Membrane</keyword>
<keyword evidence="3" id="KW-1003">Cell membrane</keyword>
<dbReference type="Gene3D" id="1.10.470.10">
    <property type="entry name" value="Variant Surface Glycoprotein, subunit A, domain 2"/>
    <property type="match status" value="1"/>
</dbReference>
<evidence type="ECO:0000256" key="3">
    <source>
        <dbReference type="ARBA" id="ARBA00022475"/>
    </source>
</evidence>
<evidence type="ECO:0000256" key="7">
    <source>
        <dbReference type="ARBA" id="ARBA00023288"/>
    </source>
</evidence>
<dbReference type="SUPFAM" id="SSF118251">
    <property type="entry name" value="Variant surface glycoprotein MITAT 1.2, VSG 221, C-terminal domain"/>
    <property type="match status" value="1"/>
</dbReference>
<protein>
    <submittedName>
        <fullName evidence="12">Variant surface glycoprotein 611</fullName>
    </submittedName>
</protein>
<evidence type="ECO:0000256" key="8">
    <source>
        <dbReference type="SAM" id="Coils"/>
    </source>
</evidence>